<dbReference type="Proteomes" id="UP000228754">
    <property type="component" value="Unassembled WGS sequence"/>
</dbReference>
<keyword evidence="1" id="KW-0479">Metal-binding</keyword>
<evidence type="ECO:0000313" key="3">
    <source>
        <dbReference type="EMBL" id="PCK18590.1"/>
    </source>
</evidence>
<evidence type="ECO:0000256" key="1">
    <source>
        <dbReference type="ARBA" id="ARBA00022723"/>
    </source>
</evidence>
<keyword evidence="3" id="KW-0413">Isomerase</keyword>
<dbReference type="InterPro" id="IPR036663">
    <property type="entry name" value="Fumarylacetoacetase_C_sf"/>
</dbReference>
<dbReference type="Pfam" id="PF01557">
    <property type="entry name" value="FAA_hydrolase"/>
    <property type="match status" value="1"/>
</dbReference>
<dbReference type="NCBIfam" id="TIGR02303">
    <property type="entry name" value="HpaG-C-term"/>
    <property type="match status" value="1"/>
</dbReference>
<dbReference type="InterPro" id="IPR012684">
    <property type="entry name" value="HPA_isomer/decarb_C"/>
</dbReference>
<feature type="domain" description="Fumarylacetoacetase-like C-terminal" evidence="2">
    <location>
        <begin position="46"/>
        <end position="244"/>
    </location>
</feature>
<dbReference type="GO" id="GO:0046872">
    <property type="term" value="F:metal ion binding"/>
    <property type="evidence" value="ECO:0007669"/>
    <property type="project" value="UniProtKB-KW"/>
</dbReference>
<dbReference type="EMBL" id="NKHG01000118">
    <property type="protein sequence ID" value="PCK18590.1"/>
    <property type="molecule type" value="Genomic_DNA"/>
</dbReference>
<reference evidence="3 4" key="1">
    <citation type="submission" date="2017-06" db="EMBL/GenBank/DDBJ databases">
        <title>Draft Genome Sequence of Bacillus sp Strain 36R Isolated from saline sediment at Atanasia, Sonora, Mexico.</title>
        <authorList>
            <person name="Sanchez Diaz R."/>
            <person name="Quiroz Macias M.E."/>
            <person name="Ibarra Gamez J.C."/>
            <person name="Enciso Ibarra J."/>
            <person name="Gomez Gil B."/>
            <person name="Galaviz Silva L."/>
        </authorList>
    </citation>
    <scope>NUCLEOTIDE SEQUENCE [LARGE SCALE GENOMIC DNA]</scope>
    <source>
        <strain evidence="3 4">36R_ATNSAL</strain>
    </source>
</reference>
<dbReference type="InterPro" id="IPR011234">
    <property type="entry name" value="Fumarylacetoacetase-like_C"/>
</dbReference>
<dbReference type="SUPFAM" id="SSF56529">
    <property type="entry name" value="FAH"/>
    <property type="match status" value="1"/>
</dbReference>
<organism evidence="3 4">
    <name type="scientific">Bacillus pumilus</name>
    <name type="common">Bacillus mesentericus</name>
    <dbReference type="NCBI Taxonomy" id="1408"/>
    <lineage>
        <taxon>Bacteria</taxon>
        <taxon>Bacillati</taxon>
        <taxon>Bacillota</taxon>
        <taxon>Bacilli</taxon>
        <taxon>Bacillales</taxon>
        <taxon>Bacillaceae</taxon>
        <taxon>Bacillus</taxon>
    </lineage>
</organism>
<dbReference type="OrthoDB" id="9805307at2"/>
<dbReference type="GO" id="GO:0008704">
    <property type="term" value="F:5-carboxymethyl-2-hydroxymuconate delta-isomerase activity"/>
    <property type="evidence" value="ECO:0007669"/>
    <property type="project" value="InterPro"/>
</dbReference>
<gene>
    <name evidence="3" type="ORF">CEY02_18770</name>
</gene>
<dbReference type="Gene3D" id="3.90.850.10">
    <property type="entry name" value="Fumarylacetoacetase-like, C-terminal domain"/>
    <property type="match status" value="1"/>
</dbReference>
<dbReference type="AlphaFoldDB" id="A0A2A5IMM9"/>
<comment type="caution">
    <text evidence="3">The sequence shown here is derived from an EMBL/GenBank/DDBJ whole genome shotgun (WGS) entry which is preliminary data.</text>
</comment>
<dbReference type="GO" id="GO:1901023">
    <property type="term" value="P:4-hydroxyphenylacetate catabolic process"/>
    <property type="evidence" value="ECO:0007669"/>
    <property type="project" value="InterPro"/>
</dbReference>
<dbReference type="PANTHER" id="PTHR11820:SF114">
    <property type="entry name" value="4-HYDROXYPHENYLACETATE CATABOLISM PROTEIN"/>
    <property type="match status" value="1"/>
</dbReference>
<dbReference type="GO" id="GO:0018800">
    <property type="term" value="F:5-oxopent-3-ene-1,2,5-tricarboxylate decarboxylase activity"/>
    <property type="evidence" value="ECO:0007669"/>
    <property type="project" value="InterPro"/>
</dbReference>
<dbReference type="PANTHER" id="PTHR11820">
    <property type="entry name" value="ACYLPYRUVASE"/>
    <property type="match status" value="1"/>
</dbReference>
<accession>A0A2A5IMM9</accession>
<sequence>MKRARIAYKGAIHEASVSDEGIMTLNNGRTIKENEAVWLPPVAPRTVFALGLNFADHASELAFKAPKEPLIFLKGPNTFVGHRAETRRPADVTYMHYECELAVVIGKSGKHIKKEEAYNYVQGYTIANDYALRDYLENYYRPNLRVKNRDTCTPIGPWLVDKEDIANPMNLAMRTYVNGVKTQEGTTKDMVFDIPFLIEYISSFMTLGKGDIILTGTPKGTVDTKVGDEVVTEIEGIGRLINYIVGDEALERKKSLGIKSSSNL</sequence>
<dbReference type="FunFam" id="3.90.850.10:FF:000002">
    <property type="entry name" value="2-hydroxyhepta-2,4-diene-1,7-dioate isomerase"/>
    <property type="match status" value="1"/>
</dbReference>
<proteinExistence type="predicted"/>
<name>A0A2A5IMM9_BACPU</name>
<evidence type="ECO:0000313" key="4">
    <source>
        <dbReference type="Proteomes" id="UP000228754"/>
    </source>
</evidence>
<evidence type="ECO:0000259" key="2">
    <source>
        <dbReference type="Pfam" id="PF01557"/>
    </source>
</evidence>
<protein>
    <submittedName>
        <fullName evidence="3">2-hydroxyhepta-2,4-diene-1,7-dioate isomerase</fullName>
    </submittedName>
</protein>